<evidence type="ECO:0000313" key="6">
    <source>
        <dbReference type="Proteomes" id="UP001341135"/>
    </source>
</evidence>
<dbReference type="CDD" id="cd05301">
    <property type="entry name" value="GDH"/>
    <property type="match status" value="1"/>
</dbReference>
<dbReference type="PANTHER" id="PTHR10996">
    <property type="entry name" value="2-HYDROXYACID DEHYDROGENASE-RELATED"/>
    <property type="match status" value="1"/>
</dbReference>
<gene>
    <name evidence="5" type="primary">gyaR</name>
    <name evidence="5" type="ORF">PABY_15900</name>
</gene>
<dbReference type="PANTHER" id="PTHR10996:SF283">
    <property type="entry name" value="GLYOXYLATE_HYDROXYPYRUVATE REDUCTASE B"/>
    <property type="match status" value="1"/>
</dbReference>
<keyword evidence="6" id="KW-1185">Reference proteome</keyword>
<dbReference type="Proteomes" id="UP001341135">
    <property type="component" value="Chromosome"/>
</dbReference>
<sequence>MSSAVRPRIFVTRRLPGPCFEKLLEEFDAEVWPEWQHPPYEVLLEKAREVDGIVSLLSDRIDCRLLTEGAKGNLRIVSQYAVGYDNIDVECATRNGIYVTNTPSVLTEATAELTWALILATARRIVEADAYVRSGEWYRSGTGWHPELLLGMELEGKVLGIIGFGRIGRAVARIGAKGFGMKVLYYSRRRAPEEVEKELNATYVPLDTLLRESDIVSIHTPLTPETRYMIGERELRLMKPTAILVNTARGAVVDTNALVKALKEGWIAGAGLDVFEQEPLPPDHPLTKLPNVVLAPHIGSATKETRERMTCAVLENLLAFKKGEVPPNLVNPEVVEKRRPGFS</sequence>
<feature type="domain" description="D-isomer specific 2-hydroxyacid dehydrogenase catalytic" evidence="3">
    <location>
        <begin position="18"/>
        <end position="331"/>
    </location>
</feature>
<name>A0ABM8IZE1_9CREN</name>
<proteinExistence type="inferred from homology"/>
<feature type="domain" description="D-isomer specific 2-hydroxyacid dehydrogenase NAD-binding" evidence="4">
    <location>
        <begin position="116"/>
        <end position="299"/>
    </location>
</feature>
<dbReference type="InterPro" id="IPR006140">
    <property type="entry name" value="D-isomer_DH_NAD-bd"/>
</dbReference>
<protein>
    <submittedName>
        <fullName evidence="5">Glyoxylate reductase</fullName>
    </submittedName>
</protein>
<dbReference type="Pfam" id="PF02826">
    <property type="entry name" value="2-Hacid_dh_C"/>
    <property type="match status" value="1"/>
</dbReference>
<accession>A0ABM8IZE1</accession>
<organism evidence="5 6">
    <name type="scientific">Pyrodictium abyssi</name>
    <dbReference type="NCBI Taxonomy" id="54256"/>
    <lineage>
        <taxon>Archaea</taxon>
        <taxon>Thermoproteota</taxon>
        <taxon>Thermoprotei</taxon>
        <taxon>Desulfurococcales</taxon>
        <taxon>Pyrodictiaceae</taxon>
        <taxon>Pyrodictium</taxon>
    </lineage>
</organism>
<dbReference type="Pfam" id="PF00389">
    <property type="entry name" value="2-Hacid_dh"/>
    <property type="match status" value="1"/>
</dbReference>
<evidence type="ECO:0000259" key="3">
    <source>
        <dbReference type="Pfam" id="PF00389"/>
    </source>
</evidence>
<dbReference type="InterPro" id="IPR050223">
    <property type="entry name" value="D-isomer_2-hydroxyacid_DH"/>
</dbReference>
<dbReference type="PROSITE" id="PS00671">
    <property type="entry name" value="D_2_HYDROXYACID_DH_3"/>
    <property type="match status" value="1"/>
</dbReference>
<dbReference type="SUPFAM" id="SSF51735">
    <property type="entry name" value="NAD(P)-binding Rossmann-fold domains"/>
    <property type="match status" value="1"/>
</dbReference>
<dbReference type="Gene3D" id="3.40.50.720">
    <property type="entry name" value="NAD(P)-binding Rossmann-like Domain"/>
    <property type="match status" value="2"/>
</dbReference>
<reference evidence="5 6" key="1">
    <citation type="submission" date="2023-09" db="EMBL/GenBank/DDBJ databases">
        <title>Pyrofollis japonicus gen. nov. sp. nov., a novel member of the family Pyrodictiaceae isolated from the Iheya North hydrothermal field.</title>
        <authorList>
            <person name="Miyazaki U."/>
            <person name="Sanari M."/>
            <person name="Tame A."/>
            <person name="Kitajima M."/>
            <person name="Okamoto A."/>
            <person name="Sawayama S."/>
            <person name="Miyazaki J."/>
            <person name="Takai K."/>
            <person name="Nakagawa S."/>
        </authorList>
    </citation>
    <scope>NUCLEOTIDE SEQUENCE [LARGE SCALE GENOMIC DNA]</scope>
    <source>
        <strain evidence="5 6">AV2</strain>
    </source>
</reference>
<dbReference type="PROSITE" id="PS00670">
    <property type="entry name" value="D_2_HYDROXYACID_DH_2"/>
    <property type="match status" value="1"/>
</dbReference>
<keyword evidence="1 2" id="KW-0560">Oxidoreductase</keyword>
<dbReference type="PROSITE" id="PS00065">
    <property type="entry name" value="D_2_HYDROXYACID_DH_1"/>
    <property type="match status" value="1"/>
</dbReference>
<dbReference type="EMBL" id="AP028907">
    <property type="protein sequence ID" value="BES82023.1"/>
    <property type="molecule type" value="Genomic_DNA"/>
</dbReference>
<evidence type="ECO:0000256" key="1">
    <source>
        <dbReference type="ARBA" id="ARBA00023002"/>
    </source>
</evidence>
<dbReference type="InterPro" id="IPR036291">
    <property type="entry name" value="NAD(P)-bd_dom_sf"/>
</dbReference>
<evidence type="ECO:0000313" key="5">
    <source>
        <dbReference type="EMBL" id="BES82023.1"/>
    </source>
</evidence>
<comment type="similarity">
    <text evidence="2">Belongs to the D-isomer specific 2-hydroxyacid dehydrogenase family.</text>
</comment>
<evidence type="ECO:0000256" key="2">
    <source>
        <dbReference type="RuleBase" id="RU003719"/>
    </source>
</evidence>
<dbReference type="SUPFAM" id="SSF52283">
    <property type="entry name" value="Formate/glycerate dehydrogenase catalytic domain-like"/>
    <property type="match status" value="1"/>
</dbReference>
<dbReference type="InterPro" id="IPR006139">
    <property type="entry name" value="D-isomer_2_OHA_DH_cat_dom"/>
</dbReference>
<dbReference type="NCBIfam" id="NF009714">
    <property type="entry name" value="PRK13243.1"/>
    <property type="match status" value="1"/>
</dbReference>
<dbReference type="InterPro" id="IPR029752">
    <property type="entry name" value="D-isomer_DH_CS1"/>
</dbReference>
<dbReference type="InterPro" id="IPR029753">
    <property type="entry name" value="D-isomer_DH_CS"/>
</dbReference>
<evidence type="ECO:0000259" key="4">
    <source>
        <dbReference type="Pfam" id="PF02826"/>
    </source>
</evidence>